<comment type="caution">
    <text evidence="9">The sequence shown here is derived from an EMBL/GenBank/DDBJ whole genome shotgun (WGS) entry which is preliminary data.</text>
</comment>
<keyword evidence="4" id="KW-0442">Lipid degradation</keyword>
<evidence type="ECO:0000256" key="7">
    <source>
        <dbReference type="SAM" id="SignalP"/>
    </source>
</evidence>
<reference evidence="9" key="1">
    <citation type="journal article" date="2020" name="Cell">
        <title>Large-Scale Comparative Analyses of Tick Genomes Elucidate Their Genetic Diversity and Vector Capacities.</title>
        <authorList>
            <consortium name="Tick Genome and Microbiome Consortium (TIGMIC)"/>
            <person name="Jia N."/>
            <person name="Wang J."/>
            <person name="Shi W."/>
            <person name="Du L."/>
            <person name="Sun Y."/>
            <person name="Zhan W."/>
            <person name="Jiang J.F."/>
            <person name="Wang Q."/>
            <person name="Zhang B."/>
            <person name="Ji P."/>
            <person name="Bell-Sakyi L."/>
            <person name="Cui X.M."/>
            <person name="Yuan T.T."/>
            <person name="Jiang B.G."/>
            <person name="Yang W.F."/>
            <person name="Lam T.T."/>
            <person name="Chang Q.C."/>
            <person name="Ding S.J."/>
            <person name="Wang X.J."/>
            <person name="Zhu J.G."/>
            <person name="Ruan X.D."/>
            <person name="Zhao L."/>
            <person name="Wei J.T."/>
            <person name="Ye R.Z."/>
            <person name="Que T.C."/>
            <person name="Du C.H."/>
            <person name="Zhou Y.H."/>
            <person name="Cheng J.X."/>
            <person name="Dai P.F."/>
            <person name="Guo W.B."/>
            <person name="Han X.H."/>
            <person name="Huang E.J."/>
            <person name="Li L.F."/>
            <person name="Wei W."/>
            <person name="Gao Y.C."/>
            <person name="Liu J.Z."/>
            <person name="Shao H.Z."/>
            <person name="Wang X."/>
            <person name="Wang C.C."/>
            <person name="Yang T.C."/>
            <person name="Huo Q.B."/>
            <person name="Li W."/>
            <person name="Chen H.Y."/>
            <person name="Chen S.E."/>
            <person name="Zhou L.G."/>
            <person name="Ni X.B."/>
            <person name="Tian J.H."/>
            <person name="Sheng Y."/>
            <person name="Liu T."/>
            <person name="Pan Y.S."/>
            <person name="Xia L.Y."/>
            <person name="Li J."/>
            <person name="Zhao F."/>
            <person name="Cao W.C."/>
        </authorList>
    </citation>
    <scope>NUCLEOTIDE SEQUENCE</scope>
    <source>
        <strain evidence="9">Rsan-2018</strain>
    </source>
</reference>
<dbReference type="SUPFAM" id="SSF53474">
    <property type="entry name" value="alpha/beta-Hydrolases"/>
    <property type="match status" value="2"/>
</dbReference>
<dbReference type="Proteomes" id="UP000821837">
    <property type="component" value="Chromosome 8"/>
</dbReference>
<keyword evidence="3" id="KW-0378">Hydrolase</keyword>
<dbReference type="VEuPathDB" id="VectorBase:RSAN_053534"/>
<name>A0A9D4SPW6_RHISA</name>
<dbReference type="PANTHER" id="PTHR11005">
    <property type="entry name" value="LYSOSOMAL ACID LIPASE-RELATED"/>
    <property type="match status" value="1"/>
</dbReference>
<dbReference type="Gene3D" id="3.40.50.1820">
    <property type="entry name" value="alpha/beta hydrolase"/>
    <property type="match status" value="2"/>
</dbReference>
<gene>
    <name evidence="9" type="ORF">HPB52_015547</name>
</gene>
<dbReference type="FunFam" id="3.40.50.1820:FF:000021">
    <property type="entry name" value="Lipase"/>
    <property type="match status" value="1"/>
</dbReference>
<keyword evidence="5" id="KW-0443">Lipid metabolism</keyword>
<feature type="domain" description="Partial AB-hydrolase lipase" evidence="8">
    <location>
        <begin position="38"/>
        <end position="102"/>
    </location>
</feature>
<dbReference type="InterPro" id="IPR006693">
    <property type="entry name" value="AB_hydrolase_lipase"/>
</dbReference>
<evidence type="ECO:0000313" key="10">
    <source>
        <dbReference type="Proteomes" id="UP000821837"/>
    </source>
</evidence>
<feature type="chain" id="PRO_5039677774" description="Partial AB-hydrolase lipase domain-containing protein" evidence="7">
    <location>
        <begin position="25"/>
        <end position="777"/>
    </location>
</feature>
<evidence type="ECO:0000313" key="9">
    <source>
        <dbReference type="EMBL" id="KAH7939653.1"/>
    </source>
</evidence>
<feature type="domain" description="Partial AB-hydrolase lipase" evidence="8">
    <location>
        <begin position="405"/>
        <end position="470"/>
    </location>
</feature>
<evidence type="ECO:0000259" key="8">
    <source>
        <dbReference type="Pfam" id="PF04083"/>
    </source>
</evidence>
<keyword evidence="2 7" id="KW-0732">Signal</keyword>
<dbReference type="EMBL" id="JABSTV010001254">
    <property type="protein sequence ID" value="KAH7939653.1"/>
    <property type="molecule type" value="Genomic_DNA"/>
</dbReference>
<evidence type="ECO:0000256" key="6">
    <source>
        <dbReference type="ARBA" id="ARBA00023180"/>
    </source>
</evidence>
<dbReference type="InterPro" id="IPR029058">
    <property type="entry name" value="AB_hydrolase_fold"/>
</dbReference>
<evidence type="ECO:0000256" key="1">
    <source>
        <dbReference type="ARBA" id="ARBA00010701"/>
    </source>
</evidence>
<accession>A0A9D4SPW6</accession>
<keyword evidence="10" id="KW-1185">Reference proteome</keyword>
<organism evidence="9 10">
    <name type="scientific">Rhipicephalus sanguineus</name>
    <name type="common">Brown dog tick</name>
    <name type="synonym">Ixodes sanguineus</name>
    <dbReference type="NCBI Taxonomy" id="34632"/>
    <lineage>
        <taxon>Eukaryota</taxon>
        <taxon>Metazoa</taxon>
        <taxon>Ecdysozoa</taxon>
        <taxon>Arthropoda</taxon>
        <taxon>Chelicerata</taxon>
        <taxon>Arachnida</taxon>
        <taxon>Acari</taxon>
        <taxon>Parasitiformes</taxon>
        <taxon>Ixodida</taxon>
        <taxon>Ixodoidea</taxon>
        <taxon>Ixodidae</taxon>
        <taxon>Rhipicephalinae</taxon>
        <taxon>Rhipicephalus</taxon>
        <taxon>Rhipicephalus</taxon>
    </lineage>
</organism>
<protein>
    <recommendedName>
        <fullName evidence="8">Partial AB-hydrolase lipase domain-containing protein</fullName>
    </recommendedName>
</protein>
<evidence type="ECO:0000256" key="5">
    <source>
        <dbReference type="ARBA" id="ARBA00023098"/>
    </source>
</evidence>
<dbReference type="AlphaFoldDB" id="A0A9D4SPW6"/>
<dbReference type="Pfam" id="PF04083">
    <property type="entry name" value="Abhydro_lipase"/>
    <property type="match status" value="2"/>
</dbReference>
<keyword evidence="6" id="KW-0325">Glycoprotein</keyword>
<dbReference type="GO" id="GO:0016042">
    <property type="term" value="P:lipid catabolic process"/>
    <property type="evidence" value="ECO:0007669"/>
    <property type="project" value="UniProtKB-KW"/>
</dbReference>
<proteinExistence type="inferred from homology"/>
<evidence type="ECO:0000256" key="2">
    <source>
        <dbReference type="ARBA" id="ARBA00022729"/>
    </source>
</evidence>
<reference evidence="9" key="2">
    <citation type="submission" date="2021-09" db="EMBL/GenBank/DDBJ databases">
        <authorList>
            <person name="Jia N."/>
            <person name="Wang J."/>
            <person name="Shi W."/>
            <person name="Du L."/>
            <person name="Sun Y."/>
            <person name="Zhan W."/>
            <person name="Jiang J."/>
            <person name="Wang Q."/>
            <person name="Zhang B."/>
            <person name="Ji P."/>
            <person name="Sakyi L.B."/>
            <person name="Cui X."/>
            <person name="Yuan T."/>
            <person name="Jiang B."/>
            <person name="Yang W."/>
            <person name="Lam T.T.-Y."/>
            <person name="Chang Q."/>
            <person name="Ding S."/>
            <person name="Wang X."/>
            <person name="Zhu J."/>
            <person name="Ruan X."/>
            <person name="Zhao L."/>
            <person name="Wei J."/>
            <person name="Que T."/>
            <person name="Du C."/>
            <person name="Cheng J."/>
            <person name="Dai P."/>
            <person name="Han X."/>
            <person name="Huang E."/>
            <person name="Gao Y."/>
            <person name="Liu J."/>
            <person name="Shao H."/>
            <person name="Ye R."/>
            <person name="Li L."/>
            <person name="Wei W."/>
            <person name="Wang X."/>
            <person name="Wang C."/>
            <person name="Huo Q."/>
            <person name="Li W."/>
            <person name="Guo W."/>
            <person name="Chen H."/>
            <person name="Chen S."/>
            <person name="Zhou L."/>
            <person name="Zhou L."/>
            <person name="Ni X."/>
            <person name="Tian J."/>
            <person name="Zhou Y."/>
            <person name="Sheng Y."/>
            <person name="Liu T."/>
            <person name="Pan Y."/>
            <person name="Xia L."/>
            <person name="Li J."/>
            <person name="Zhao F."/>
            <person name="Cao W."/>
        </authorList>
    </citation>
    <scope>NUCLEOTIDE SEQUENCE</scope>
    <source>
        <strain evidence="9">Rsan-2018</strain>
        <tissue evidence="9">Larvae</tissue>
    </source>
</reference>
<sequence length="777" mass="86435">MVALAIAFAGLFAFFLLMARLGKADNELTLQARLSPCELIKYHGYPCQLSYVTTDDGYVLELDHIPHGREGSPSSAYNLRTPRYPVLLLPVFTSASDMWFLNYPSQSPGFLLVDRGFDVWSMNSREAKLYSNHTNMSQDDHRYWRWSFDEIGRYDVAACVDHVLEATGAPKLTIMALSQGVTITLVLLSTRPEYNEKVDLVIGYGPVANITHSGQPISVAMPLLPPVLLALDPFSRGAYLGASDGLQRLVSKLCVAVTGRLCSAAMTITHLGSPAQVNKTRVPVYVGHWPRGTSIQNMRHYHQLRPPAYPLELIKTPLALFSSEGDLVANTRDVADLVARLGSNVISHIVVPQRDFGHADFVAGFNATENLHDVAIDMIQQHVQKGRSLAKEDELKLLAHLSPCELIKYYGYPCERSYATTDDGYVLEVDHIPHGRGGSPSTADNQRTPRYPVLLLPVLSGASDVWFLNLPSQSPGFLLADRGFDVWTMNSREAKPYSNHTTISQKERKYWRWSFDEIGRYDVAACVDHVLNTTGAPKLTIMTLSQGVVITLVLLSTRPEYNQKVDLVIAYGPVANVTHMEKPVSLIAPLAPPVLFAMDPLCRGAYVGTSSGLQHFLSTVCKVATGRLCSSLFTLTLLSSPLQLNKTRMPVLVGHWPMGTTVQNLWHYYQMYKAKNFVMYDHGAKENLQRYGQEAPPAYPLERISTRFALFSSEGDVMADKQDVADLISRLGSNVILHHVVPEKTFGHVDFAIGYNANKFLHNVSMDLIERYATQMY</sequence>
<evidence type="ECO:0000256" key="4">
    <source>
        <dbReference type="ARBA" id="ARBA00022963"/>
    </source>
</evidence>
<comment type="similarity">
    <text evidence="1">Belongs to the AB hydrolase superfamily. Lipase family.</text>
</comment>
<feature type="signal peptide" evidence="7">
    <location>
        <begin position="1"/>
        <end position="24"/>
    </location>
</feature>
<evidence type="ECO:0000256" key="3">
    <source>
        <dbReference type="ARBA" id="ARBA00022801"/>
    </source>
</evidence>
<dbReference type="VEuPathDB" id="VectorBase:RSAN_053930"/>
<dbReference type="GO" id="GO:0016787">
    <property type="term" value="F:hydrolase activity"/>
    <property type="evidence" value="ECO:0007669"/>
    <property type="project" value="UniProtKB-KW"/>
</dbReference>